<evidence type="ECO:0000313" key="6">
    <source>
        <dbReference type="Proteomes" id="UP000823561"/>
    </source>
</evidence>
<dbReference type="GO" id="GO:0005802">
    <property type="term" value="C:trans-Golgi network"/>
    <property type="evidence" value="ECO:0007669"/>
    <property type="project" value="UniProtKB-UniRule"/>
</dbReference>
<dbReference type="EMBL" id="JADWDJ010000006">
    <property type="protein sequence ID" value="KAG5280040.1"/>
    <property type="molecule type" value="Genomic_DNA"/>
</dbReference>
<comment type="function">
    <text evidence="2">Plays a role in endocytic trafficking. Required for receptor recycling from endosomes, both to the trans-Golgi network and the plasma membrane.</text>
</comment>
<dbReference type="GO" id="GO:0005769">
    <property type="term" value="C:early endosome"/>
    <property type="evidence" value="ECO:0007669"/>
    <property type="project" value="UniProtKB-SubCell"/>
</dbReference>
<feature type="region of interest" description="Disordered" evidence="3">
    <location>
        <begin position="145"/>
        <end position="181"/>
    </location>
</feature>
<dbReference type="InterPro" id="IPR011993">
    <property type="entry name" value="PH-like_dom_sf"/>
</dbReference>
<keyword evidence="2" id="KW-0968">Cytoplasmic vesicle</keyword>
<comment type="subcellular location">
    <subcellularLocation>
        <location evidence="2">Early endosome</location>
    </subcellularLocation>
    <subcellularLocation>
        <location evidence="2">Recycling endosome</location>
    </subcellularLocation>
    <subcellularLocation>
        <location evidence="2">Golgi apparatus</location>
        <location evidence="2">trans-Golgi network</location>
    </subcellularLocation>
    <subcellularLocation>
        <location evidence="2">Cytoplasmic vesicle</location>
        <location evidence="2">Clathrin-coated vesicle</location>
    </subcellularLocation>
</comment>
<reference evidence="5" key="1">
    <citation type="submission" date="2020-10" db="EMBL/GenBank/DDBJ databases">
        <title>Chromosome-scale genome assembly of the Allis shad, Alosa alosa.</title>
        <authorList>
            <person name="Margot Z."/>
            <person name="Christophe K."/>
            <person name="Cabau C."/>
            <person name="Louis A."/>
            <person name="Berthelot C."/>
            <person name="Parey E."/>
            <person name="Roest Crollius H."/>
            <person name="Montfort J."/>
            <person name="Robinson-Rechavi M."/>
            <person name="Bucao C."/>
            <person name="Bouchez O."/>
            <person name="Gislard M."/>
            <person name="Lluch J."/>
            <person name="Milhes M."/>
            <person name="Lampietro C."/>
            <person name="Lopez Roques C."/>
            <person name="Donnadieu C."/>
            <person name="Braasch I."/>
            <person name="Desvignes T."/>
            <person name="Postlethwait J."/>
            <person name="Bobe J."/>
            <person name="Guiguen Y."/>
        </authorList>
    </citation>
    <scope>NUCLEOTIDE SEQUENCE</scope>
    <source>
        <strain evidence="5">M-15738</strain>
        <tissue evidence="5">Blood</tissue>
    </source>
</reference>
<keyword evidence="6" id="KW-1185">Reference proteome</keyword>
<dbReference type="GO" id="GO:0055037">
    <property type="term" value="C:recycling endosome"/>
    <property type="evidence" value="ECO:0007669"/>
    <property type="project" value="UniProtKB-SubCell"/>
</dbReference>
<dbReference type="CDD" id="cd00821">
    <property type="entry name" value="PH"/>
    <property type="match status" value="1"/>
</dbReference>
<comment type="similarity">
    <text evidence="2">Belongs to the sesquipedalian family.</text>
</comment>
<evidence type="ECO:0000259" key="4">
    <source>
        <dbReference type="PROSITE" id="PS50003"/>
    </source>
</evidence>
<keyword evidence="2" id="KW-0967">Endosome</keyword>
<feature type="compositionally biased region" description="Basic and acidic residues" evidence="3">
    <location>
        <begin position="264"/>
        <end position="275"/>
    </location>
</feature>
<dbReference type="AlphaFoldDB" id="A0AAV6H1Y0"/>
<dbReference type="PANTHER" id="PTHR22902">
    <property type="entry name" value="SESQUIPEDALIAN"/>
    <property type="match status" value="1"/>
</dbReference>
<evidence type="ECO:0000256" key="3">
    <source>
        <dbReference type="SAM" id="MobiDB-lite"/>
    </source>
</evidence>
<feature type="compositionally biased region" description="Polar residues" evidence="3">
    <location>
        <begin position="277"/>
        <end position="288"/>
    </location>
</feature>
<proteinExistence type="inferred from homology"/>
<dbReference type="InterPro" id="IPR045188">
    <property type="entry name" value="Boi1/Boi2-like"/>
</dbReference>
<keyword evidence="2" id="KW-0333">Golgi apparatus</keyword>
<dbReference type="Gene3D" id="2.30.29.30">
    <property type="entry name" value="Pleckstrin-homology domain (PH domain)/Phosphotyrosine-binding domain (PTB)"/>
    <property type="match status" value="1"/>
</dbReference>
<dbReference type="Pfam" id="PF00169">
    <property type="entry name" value="PH"/>
    <property type="match status" value="1"/>
</dbReference>
<dbReference type="GO" id="GO:0030136">
    <property type="term" value="C:clathrin-coated vesicle"/>
    <property type="evidence" value="ECO:0007669"/>
    <property type="project" value="UniProtKB-SubCell"/>
</dbReference>
<name>A0AAV6H1Y0_9TELE</name>
<evidence type="ECO:0000256" key="1">
    <source>
        <dbReference type="ARBA" id="ARBA00022553"/>
    </source>
</evidence>
<sequence>MSEVDVGPKLFFEGYLRKRKDKWKIRWVTYWFRLHNTTLFFYTKKEGCHATNLRGQYYIYTVQSVREMEGKRHSFEITMKNGKRKILAAETPEMRREWVSQLWQAMQLCGSGRSLSLCAWPKETSELKARAFSSPCTSDQLATELVESRGQPPQEPSGLDRRHSTTWPSTTHPPPAHTAFSRVDSYSSHSFKMEYKQNQEQNQRPEDDLYDTLPPARKSFPATESIYDTPTSYRRVIEQQQSYREATESIYDVPKSLLRKMSEHTVAESRARDDQLETVSSPTVTQRL</sequence>
<comment type="caution">
    <text evidence="5">The sequence shown here is derived from an EMBL/GenBank/DDBJ whole genome shotgun (WGS) entry which is preliminary data.</text>
</comment>
<dbReference type="InterPro" id="IPR001849">
    <property type="entry name" value="PH_domain"/>
</dbReference>
<dbReference type="PANTHER" id="PTHR22902:SF27">
    <property type="entry name" value="PLECKSTRIN HOMOLOGY DOMAIN-CONTAINING FAMILY A MEMBER 3"/>
    <property type="match status" value="1"/>
</dbReference>
<evidence type="ECO:0000313" key="5">
    <source>
        <dbReference type="EMBL" id="KAG5280040.1"/>
    </source>
</evidence>
<gene>
    <name evidence="5" type="ORF">AALO_G00084270</name>
</gene>
<dbReference type="GO" id="GO:0007032">
    <property type="term" value="P:endosome organization"/>
    <property type="evidence" value="ECO:0007669"/>
    <property type="project" value="UniProtKB-UniRule"/>
</dbReference>
<feature type="region of interest" description="Disordered" evidence="3">
    <location>
        <begin position="264"/>
        <end position="288"/>
    </location>
</feature>
<dbReference type="SUPFAM" id="SSF50729">
    <property type="entry name" value="PH domain-like"/>
    <property type="match status" value="1"/>
</dbReference>
<keyword evidence="1 2" id="KW-0597">Phosphoprotein</keyword>
<dbReference type="GO" id="GO:0005829">
    <property type="term" value="C:cytosol"/>
    <property type="evidence" value="ECO:0007669"/>
    <property type="project" value="GOC"/>
</dbReference>
<dbReference type="GO" id="GO:0001881">
    <property type="term" value="P:receptor recycling"/>
    <property type="evidence" value="ECO:0007669"/>
    <property type="project" value="UniProtKB-UniRule"/>
</dbReference>
<feature type="compositionally biased region" description="Basic and acidic residues" evidence="3">
    <location>
        <begin position="194"/>
        <end position="207"/>
    </location>
</feature>
<dbReference type="GO" id="GO:0042147">
    <property type="term" value="P:retrograde transport, endosome to Golgi"/>
    <property type="evidence" value="ECO:0007669"/>
    <property type="project" value="UniProtKB-UniRule"/>
</dbReference>
<organism evidence="5 6">
    <name type="scientific">Alosa alosa</name>
    <name type="common">allis shad</name>
    <dbReference type="NCBI Taxonomy" id="278164"/>
    <lineage>
        <taxon>Eukaryota</taxon>
        <taxon>Metazoa</taxon>
        <taxon>Chordata</taxon>
        <taxon>Craniata</taxon>
        <taxon>Vertebrata</taxon>
        <taxon>Euteleostomi</taxon>
        <taxon>Actinopterygii</taxon>
        <taxon>Neopterygii</taxon>
        <taxon>Teleostei</taxon>
        <taxon>Clupei</taxon>
        <taxon>Clupeiformes</taxon>
        <taxon>Clupeoidei</taxon>
        <taxon>Clupeidae</taxon>
        <taxon>Alosa</taxon>
    </lineage>
</organism>
<feature type="region of interest" description="Disordered" evidence="3">
    <location>
        <begin position="194"/>
        <end position="223"/>
    </location>
</feature>
<accession>A0AAV6H1Y0</accession>
<dbReference type="SMART" id="SM00233">
    <property type="entry name" value="PH"/>
    <property type="match status" value="1"/>
</dbReference>
<protein>
    <recommendedName>
        <fullName evidence="2">Sesquipedalian</fullName>
        <shortName evidence="2">Ses</shortName>
    </recommendedName>
    <alternativeName>
        <fullName evidence="2">PH domain-containing endocytic trafficking adaptor</fullName>
    </alternativeName>
</protein>
<dbReference type="PROSITE" id="PS50003">
    <property type="entry name" value="PH_DOMAIN"/>
    <property type="match status" value="1"/>
</dbReference>
<dbReference type="Proteomes" id="UP000823561">
    <property type="component" value="Chromosome 6"/>
</dbReference>
<feature type="domain" description="PH" evidence="4">
    <location>
        <begin position="9"/>
        <end position="107"/>
    </location>
</feature>
<evidence type="ECO:0000256" key="2">
    <source>
        <dbReference type="RuleBase" id="RU369082"/>
    </source>
</evidence>